<accession>A1UBG7</accession>
<gene>
    <name evidence="4" type="ordered locus">Mkms_0961</name>
</gene>
<keyword evidence="2 4" id="KW-0808">Transferase</keyword>
<dbReference type="STRING" id="189918.Mkms_0961"/>
<dbReference type="KEGG" id="mkm:Mkms_0961"/>
<keyword evidence="1" id="KW-0328">Glycosyltransferase</keyword>
<dbReference type="CAZy" id="GT4">
    <property type="family name" value="Glycosyltransferase Family 4"/>
</dbReference>
<feature type="domain" description="Glycosyltransferase subfamily 4-like N-terminal" evidence="3">
    <location>
        <begin position="19"/>
        <end position="203"/>
    </location>
</feature>
<dbReference type="AlphaFoldDB" id="A1UBG7"/>
<dbReference type="Pfam" id="PF13579">
    <property type="entry name" value="Glyco_trans_4_4"/>
    <property type="match status" value="1"/>
</dbReference>
<dbReference type="SUPFAM" id="SSF53756">
    <property type="entry name" value="UDP-Glycosyltransferase/glycogen phosphorylase"/>
    <property type="match status" value="1"/>
</dbReference>
<dbReference type="GO" id="GO:0016757">
    <property type="term" value="F:glycosyltransferase activity"/>
    <property type="evidence" value="ECO:0007669"/>
    <property type="project" value="UniProtKB-KW"/>
</dbReference>
<organism evidence="4">
    <name type="scientific">Mycobacterium sp. (strain KMS)</name>
    <dbReference type="NCBI Taxonomy" id="189918"/>
    <lineage>
        <taxon>Bacteria</taxon>
        <taxon>Bacillati</taxon>
        <taxon>Actinomycetota</taxon>
        <taxon>Actinomycetes</taxon>
        <taxon>Mycobacteriales</taxon>
        <taxon>Mycobacteriaceae</taxon>
        <taxon>Mycobacterium</taxon>
    </lineage>
</organism>
<dbReference type="HOGENOM" id="CLU_009583_11_5_11"/>
<dbReference type="CDD" id="cd03794">
    <property type="entry name" value="GT4_WbuB-like"/>
    <property type="match status" value="1"/>
</dbReference>
<sequence length="425" mass="45945">MRKRPDVLILGLNYPPEPTGIAPYTGALASGLNSLGRHVTAQVAHPHYPEWVVREGYGQWSRVEQLDGVEVRRLLHYVPKSPRGLRRLLSETSFGLRLLFARWGRPRIVITVSPSLFSAALAALRIRLTPRRPPFIVWIQDIYTLGLAETGEGGGFAATLTRWVESRTLRSADRVVVIHHRFADYVARELGVKASDVVVVRNWAHLAMEMPVSSASAKLALGWPSGVILAVHTGNMGLKQGLENIVDAAREADERSAPVHFLLVGDGGERRKLMERAHGISRITFVGPLSDADYRLALSAADVLLVNEKPGISSMAVPSKLTSYFHAGRPVIAATDADGITASEVLAAGAGIVVPAGEHSALLDAVLDLGDDPAAAARFGRNGRRYRESVLDEQVAIAQWESLVETTIAGARPEQAEGGQSEAEV</sequence>
<evidence type="ECO:0000259" key="3">
    <source>
        <dbReference type="Pfam" id="PF13579"/>
    </source>
</evidence>
<dbReference type="EMBL" id="CP000518">
    <property type="protein sequence ID" value="ABL90175.1"/>
    <property type="molecule type" value="Genomic_DNA"/>
</dbReference>
<evidence type="ECO:0000256" key="1">
    <source>
        <dbReference type="ARBA" id="ARBA00022676"/>
    </source>
</evidence>
<name>A1UBG7_MYCSK</name>
<dbReference type="Pfam" id="PF13692">
    <property type="entry name" value="Glyco_trans_1_4"/>
    <property type="match status" value="1"/>
</dbReference>
<dbReference type="PANTHER" id="PTHR12526">
    <property type="entry name" value="GLYCOSYLTRANSFERASE"/>
    <property type="match status" value="1"/>
</dbReference>
<proteinExistence type="predicted"/>
<dbReference type="InterPro" id="IPR028098">
    <property type="entry name" value="Glyco_trans_4-like_N"/>
</dbReference>
<evidence type="ECO:0000313" key="4">
    <source>
        <dbReference type="EMBL" id="ABL90175.1"/>
    </source>
</evidence>
<protein>
    <submittedName>
        <fullName evidence="4">Glycosyl transferase, group 1</fullName>
    </submittedName>
</protein>
<dbReference type="Gene3D" id="3.40.50.2000">
    <property type="entry name" value="Glycogen Phosphorylase B"/>
    <property type="match status" value="2"/>
</dbReference>
<reference evidence="4" key="1">
    <citation type="submission" date="2006-12" db="EMBL/GenBank/DDBJ databases">
        <title>Complete sequence of chromosome of Mycobacterium sp. KMS.</title>
        <authorList>
            <consortium name="US DOE Joint Genome Institute"/>
            <person name="Copeland A."/>
            <person name="Lucas S."/>
            <person name="Lapidus A."/>
            <person name="Barry K."/>
            <person name="Detter J.C."/>
            <person name="Glavina del Rio T."/>
            <person name="Hammon N."/>
            <person name="Israni S."/>
            <person name="Dalin E."/>
            <person name="Tice H."/>
            <person name="Pitluck S."/>
            <person name="Kiss H."/>
            <person name="Brettin T."/>
            <person name="Bruce D."/>
            <person name="Han C."/>
            <person name="Tapia R."/>
            <person name="Gilna P."/>
            <person name="Schmutz J."/>
            <person name="Larimer F."/>
            <person name="Land M."/>
            <person name="Hauser L."/>
            <person name="Kyrpides N."/>
            <person name="Mikhailova N."/>
            <person name="Miller C.D."/>
            <person name="Richardson P."/>
        </authorList>
    </citation>
    <scope>NUCLEOTIDE SEQUENCE [LARGE SCALE GENOMIC DNA]</scope>
    <source>
        <strain evidence="4">KMS</strain>
    </source>
</reference>
<evidence type="ECO:0000256" key="2">
    <source>
        <dbReference type="ARBA" id="ARBA00022679"/>
    </source>
</evidence>